<dbReference type="PANTHER" id="PTHR30537">
    <property type="entry name" value="HTH-TYPE TRANSCRIPTIONAL REGULATOR"/>
    <property type="match status" value="1"/>
</dbReference>
<comment type="caution">
    <text evidence="6">The sequence shown here is derived from an EMBL/GenBank/DDBJ whole genome shotgun (WGS) entry which is preliminary data.</text>
</comment>
<evidence type="ECO:0000256" key="4">
    <source>
        <dbReference type="ARBA" id="ARBA00023163"/>
    </source>
</evidence>
<dbReference type="Pfam" id="PF03466">
    <property type="entry name" value="LysR_substrate"/>
    <property type="match status" value="1"/>
</dbReference>
<dbReference type="PROSITE" id="PS50931">
    <property type="entry name" value="HTH_LYSR"/>
    <property type="match status" value="1"/>
</dbReference>
<dbReference type="InterPro" id="IPR058163">
    <property type="entry name" value="LysR-type_TF_proteobact-type"/>
</dbReference>
<dbReference type="CDD" id="cd08422">
    <property type="entry name" value="PBP2_CrgA_like"/>
    <property type="match status" value="1"/>
</dbReference>
<dbReference type="GO" id="GO:0003700">
    <property type="term" value="F:DNA-binding transcription factor activity"/>
    <property type="evidence" value="ECO:0007669"/>
    <property type="project" value="InterPro"/>
</dbReference>
<evidence type="ECO:0000313" key="6">
    <source>
        <dbReference type="EMBL" id="NYT86315.1"/>
    </source>
</evidence>
<evidence type="ECO:0000256" key="2">
    <source>
        <dbReference type="ARBA" id="ARBA00023015"/>
    </source>
</evidence>
<evidence type="ECO:0000256" key="1">
    <source>
        <dbReference type="ARBA" id="ARBA00009437"/>
    </source>
</evidence>
<accession>A0A853H559</accession>
<dbReference type="Gene3D" id="3.40.190.290">
    <property type="match status" value="1"/>
</dbReference>
<reference evidence="6 7" key="1">
    <citation type="submission" date="2020-07" db="EMBL/GenBank/DDBJ databases">
        <title>Taxonomic revisions and descriptions of new bacterial species based on genomic comparisons in the high-G+C-content subgroup of the family Alcaligenaceae.</title>
        <authorList>
            <person name="Szabo A."/>
            <person name="Felfoldi T."/>
        </authorList>
    </citation>
    <scope>NUCLEOTIDE SEQUENCE [LARGE SCALE GENOMIC DNA]</scope>
    <source>
        <strain evidence="6 7">DSM 25667</strain>
    </source>
</reference>
<dbReference type="InterPro" id="IPR036390">
    <property type="entry name" value="WH_DNA-bd_sf"/>
</dbReference>
<dbReference type="AlphaFoldDB" id="A0A853H559"/>
<keyword evidence="3" id="KW-0238">DNA-binding</keyword>
<protein>
    <submittedName>
        <fullName evidence="6">LysR family transcriptional regulator</fullName>
    </submittedName>
</protein>
<dbReference type="Proteomes" id="UP000554144">
    <property type="component" value="Unassembled WGS sequence"/>
</dbReference>
<name>A0A853H559_9BURK</name>
<dbReference type="InterPro" id="IPR005119">
    <property type="entry name" value="LysR_subst-bd"/>
</dbReference>
<sequence length="297" mass="33580">MDKYKEIQVFLAVVENGNFSAAARKLGLTPSSVSKTISRLEARLSVRIFDRIGGSIRLTQEGQVFQLHSQRVIDAMLEAENAVLPEGEQISGLIRVHTSLTFAKYQLAPILSLLLNQYPKLQIEFVIGTSRGNFLERDIDVAIHSGNPTEMSLVGRPLFHRRWAIAASPAYLQRHGMPQCPDDLLHHRCLNFTVRTHWNTWTFMEQGKSHMLTIPDGPVSADQGELLHTLALQGLGIVRLAEFHIGQDIRQGKLLELLKAYEPKTHDTMYVLYPKGRSLAPRIRAFLSFVEKHFSTY</sequence>
<dbReference type="RefSeq" id="WP_130040368.1">
    <property type="nucleotide sequence ID" value="NZ_JACCEV010000003.1"/>
</dbReference>
<keyword evidence="2" id="KW-0805">Transcription regulation</keyword>
<dbReference type="InterPro" id="IPR000847">
    <property type="entry name" value="LysR_HTH_N"/>
</dbReference>
<evidence type="ECO:0000256" key="3">
    <source>
        <dbReference type="ARBA" id="ARBA00023125"/>
    </source>
</evidence>
<dbReference type="SUPFAM" id="SSF53850">
    <property type="entry name" value="Periplasmic binding protein-like II"/>
    <property type="match status" value="1"/>
</dbReference>
<keyword evidence="4" id="KW-0804">Transcription</keyword>
<evidence type="ECO:0000259" key="5">
    <source>
        <dbReference type="PROSITE" id="PS50931"/>
    </source>
</evidence>
<dbReference type="GO" id="GO:0003677">
    <property type="term" value="F:DNA binding"/>
    <property type="evidence" value="ECO:0007669"/>
    <property type="project" value="UniProtKB-KW"/>
</dbReference>
<proteinExistence type="inferred from homology"/>
<comment type="similarity">
    <text evidence="1">Belongs to the LysR transcriptional regulatory family.</text>
</comment>
<dbReference type="EMBL" id="JACCEV010000003">
    <property type="protein sequence ID" value="NYT86315.1"/>
    <property type="molecule type" value="Genomic_DNA"/>
</dbReference>
<feature type="domain" description="HTH lysR-type" evidence="5">
    <location>
        <begin position="1"/>
        <end position="59"/>
    </location>
</feature>
<dbReference type="PANTHER" id="PTHR30537:SF5">
    <property type="entry name" value="HTH-TYPE TRANSCRIPTIONAL ACTIVATOR TTDR-RELATED"/>
    <property type="match status" value="1"/>
</dbReference>
<dbReference type="Pfam" id="PF00126">
    <property type="entry name" value="HTH_1"/>
    <property type="match status" value="1"/>
</dbReference>
<dbReference type="OrthoDB" id="8954631at2"/>
<dbReference type="SUPFAM" id="SSF46785">
    <property type="entry name" value="Winged helix' DNA-binding domain"/>
    <property type="match status" value="1"/>
</dbReference>
<dbReference type="Gene3D" id="1.10.10.10">
    <property type="entry name" value="Winged helix-like DNA-binding domain superfamily/Winged helix DNA-binding domain"/>
    <property type="match status" value="1"/>
</dbReference>
<evidence type="ECO:0000313" key="7">
    <source>
        <dbReference type="Proteomes" id="UP000554144"/>
    </source>
</evidence>
<organism evidence="6 7">
    <name type="scientific">Pollutimonas harenae</name>
    <dbReference type="NCBI Taxonomy" id="657015"/>
    <lineage>
        <taxon>Bacteria</taxon>
        <taxon>Pseudomonadati</taxon>
        <taxon>Pseudomonadota</taxon>
        <taxon>Betaproteobacteria</taxon>
        <taxon>Burkholderiales</taxon>
        <taxon>Alcaligenaceae</taxon>
        <taxon>Pollutimonas</taxon>
    </lineage>
</organism>
<dbReference type="PRINTS" id="PR00039">
    <property type="entry name" value="HTHLYSR"/>
</dbReference>
<dbReference type="FunFam" id="1.10.10.10:FF:000001">
    <property type="entry name" value="LysR family transcriptional regulator"/>
    <property type="match status" value="1"/>
</dbReference>
<dbReference type="InterPro" id="IPR036388">
    <property type="entry name" value="WH-like_DNA-bd_sf"/>
</dbReference>
<keyword evidence="7" id="KW-1185">Reference proteome</keyword>
<gene>
    <name evidence="6" type="ORF">H0A62_11930</name>
</gene>